<dbReference type="InterPro" id="IPR014284">
    <property type="entry name" value="RNA_pol_sigma-70_dom"/>
</dbReference>
<feature type="domain" description="RNA polymerase sigma-70 region 2" evidence="5">
    <location>
        <begin position="57"/>
        <end position="124"/>
    </location>
</feature>
<dbReference type="Pfam" id="PF08281">
    <property type="entry name" value="Sigma70_r4_2"/>
    <property type="match status" value="1"/>
</dbReference>
<evidence type="ECO:0000313" key="7">
    <source>
        <dbReference type="EMBL" id="PHN03121.1"/>
    </source>
</evidence>
<dbReference type="SUPFAM" id="SSF88946">
    <property type="entry name" value="Sigma2 domain of RNA polymerase sigma factors"/>
    <property type="match status" value="1"/>
</dbReference>
<keyword evidence="8" id="KW-1185">Reference proteome</keyword>
<dbReference type="InterPro" id="IPR013324">
    <property type="entry name" value="RNA_pol_sigma_r3/r4-like"/>
</dbReference>
<dbReference type="OrthoDB" id="9780326at2"/>
<name>A0A2D0N3M2_FLAN2</name>
<comment type="similarity">
    <text evidence="1">Belongs to the sigma-70 factor family. ECF subfamily.</text>
</comment>
<organism evidence="7 8">
    <name type="scientific">Flavilitoribacter nigricans (strain ATCC 23147 / DSM 23189 / NBRC 102662 / NCIMB 1420 / SS-2)</name>
    <name type="common">Lewinella nigricans</name>
    <dbReference type="NCBI Taxonomy" id="1122177"/>
    <lineage>
        <taxon>Bacteria</taxon>
        <taxon>Pseudomonadati</taxon>
        <taxon>Bacteroidota</taxon>
        <taxon>Saprospiria</taxon>
        <taxon>Saprospirales</taxon>
        <taxon>Lewinellaceae</taxon>
        <taxon>Flavilitoribacter</taxon>
    </lineage>
</organism>
<dbReference type="InterPro" id="IPR013325">
    <property type="entry name" value="RNA_pol_sigma_r2"/>
</dbReference>
<gene>
    <name evidence="7" type="ORF">CRP01_29005</name>
</gene>
<dbReference type="Gene3D" id="1.10.10.10">
    <property type="entry name" value="Winged helix-like DNA-binding domain superfamily/Winged helix DNA-binding domain"/>
    <property type="match status" value="1"/>
</dbReference>
<dbReference type="InterPro" id="IPR013249">
    <property type="entry name" value="RNA_pol_sigma70_r4_t2"/>
</dbReference>
<evidence type="ECO:0000259" key="5">
    <source>
        <dbReference type="Pfam" id="PF04542"/>
    </source>
</evidence>
<dbReference type="Pfam" id="PF04542">
    <property type="entry name" value="Sigma70_r2"/>
    <property type="match status" value="1"/>
</dbReference>
<dbReference type="PANTHER" id="PTHR43133:SF51">
    <property type="entry name" value="RNA POLYMERASE SIGMA FACTOR"/>
    <property type="match status" value="1"/>
</dbReference>
<dbReference type="InterPro" id="IPR039425">
    <property type="entry name" value="RNA_pol_sigma-70-like"/>
</dbReference>
<dbReference type="NCBIfam" id="TIGR02937">
    <property type="entry name" value="sigma70-ECF"/>
    <property type="match status" value="1"/>
</dbReference>
<feature type="domain" description="RNA polymerase sigma factor 70 region 4 type 2" evidence="6">
    <location>
        <begin position="156"/>
        <end position="208"/>
    </location>
</feature>
<dbReference type="InterPro" id="IPR036388">
    <property type="entry name" value="WH-like_DNA-bd_sf"/>
</dbReference>
<evidence type="ECO:0000256" key="1">
    <source>
        <dbReference type="ARBA" id="ARBA00010641"/>
    </source>
</evidence>
<evidence type="ECO:0000259" key="6">
    <source>
        <dbReference type="Pfam" id="PF08281"/>
    </source>
</evidence>
<dbReference type="EMBL" id="PDUD01000034">
    <property type="protein sequence ID" value="PHN03121.1"/>
    <property type="molecule type" value="Genomic_DNA"/>
</dbReference>
<dbReference type="PANTHER" id="PTHR43133">
    <property type="entry name" value="RNA POLYMERASE ECF-TYPE SIGMA FACTO"/>
    <property type="match status" value="1"/>
</dbReference>
<dbReference type="CDD" id="cd06171">
    <property type="entry name" value="Sigma70_r4"/>
    <property type="match status" value="1"/>
</dbReference>
<dbReference type="GO" id="GO:0003677">
    <property type="term" value="F:DNA binding"/>
    <property type="evidence" value="ECO:0007669"/>
    <property type="project" value="InterPro"/>
</dbReference>
<proteinExistence type="inferred from homology"/>
<keyword evidence="3" id="KW-0731">Sigma factor</keyword>
<keyword evidence="4" id="KW-0804">Transcription</keyword>
<evidence type="ECO:0000313" key="8">
    <source>
        <dbReference type="Proteomes" id="UP000223913"/>
    </source>
</evidence>
<dbReference type="Gene3D" id="1.10.1740.10">
    <property type="match status" value="1"/>
</dbReference>
<keyword evidence="2" id="KW-0805">Transcription regulation</keyword>
<evidence type="ECO:0000256" key="2">
    <source>
        <dbReference type="ARBA" id="ARBA00023015"/>
    </source>
</evidence>
<comment type="caution">
    <text evidence="7">The sequence shown here is derived from an EMBL/GenBank/DDBJ whole genome shotgun (WGS) entry which is preliminary data.</text>
</comment>
<reference evidence="7 8" key="1">
    <citation type="submission" date="2017-10" db="EMBL/GenBank/DDBJ databases">
        <title>The draft genome sequence of Lewinella nigricans NBRC 102662.</title>
        <authorList>
            <person name="Wang K."/>
        </authorList>
    </citation>
    <scope>NUCLEOTIDE SEQUENCE [LARGE SCALE GENOMIC DNA]</scope>
    <source>
        <strain evidence="7 8">NBRC 102662</strain>
    </source>
</reference>
<dbReference type="GO" id="GO:0016987">
    <property type="term" value="F:sigma factor activity"/>
    <property type="evidence" value="ECO:0007669"/>
    <property type="project" value="UniProtKB-KW"/>
</dbReference>
<accession>A0A2D0N3M2</accession>
<sequence length="218" mass="25033">MFFSQKDKAKPKRSFRVSTFAGPSDKIKREIITAPPITDAALVEKAKQNDRQAFQLLVQRHEQQVRATVLGMLGPVAEADDVAQEVFIRFFRSLDNFRGDAQLTTYLSRIAINLSLNELKRRQRAQKRFLFWQRSDTTIPDPADEHADPARMDDQQLVRQALQYIDADYRSVIILRLLDGYSVKETAEILDIPMGTVASRLARGLDKLKEVIVRWKAM</sequence>
<dbReference type="AlphaFoldDB" id="A0A2D0N3M2"/>
<evidence type="ECO:0000256" key="4">
    <source>
        <dbReference type="ARBA" id="ARBA00023163"/>
    </source>
</evidence>
<dbReference type="SUPFAM" id="SSF88659">
    <property type="entry name" value="Sigma3 and sigma4 domains of RNA polymerase sigma factors"/>
    <property type="match status" value="1"/>
</dbReference>
<dbReference type="Proteomes" id="UP000223913">
    <property type="component" value="Unassembled WGS sequence"/>
</dbReference>
<protein>
    <submittedName>
        <fullName evidence="7">RNA polymerase subunit sigma-24</fullName>
    </submittedName>
</protein>
<dbReference type="InterPro" id="IPR007627">
    <property type="entry name" value="RNA_pol_sigma70_r2"/>
</dbReference>
<evidence type="ECO:0000256" key="3">
    <source>
        <dbReference type="ARBA" id="ARBA00023082"/>
    </source>
</evidence>
<dbReference type="GO" id="GO:0006352">
    <property type="term" value="P:DNA-templated transcription initiation"/>
    <property type="evidence" value="ECO:0007669"/>
    <property type="project" value="InterPro"/>
</dbReference>